<sequence>MMRMILSFLAIWVLAVGGAQAQGAAKLDLSVGEMIVAHKLEPLAMRATGRMQVVPAEAALPSGSKAYSHQWPGVYFETQFHGETLTLRFDDPTNVYHLLIDDASPIRLEPKAAREMSISGLGSGTHHARLERVSENQDHRGVFSGFYAPKSTQVALDPPRPRQIEFIGDSNMLGYGILSSTHECSTEVVFATTDVTRAYPVLSAKAAGADYQIQAISGRGMIRNWQGELPGQTLPDIYPFVFLDQQVPVGETGWRPQVIVLQLGDNDFSTPLEAGERWASRKAFLDDYIETYQRFMGVLYAKHPKAALLISWPNLGQLTPDEVTWLNTIGQDQLRARAKALGFSYSDILPLMLKEPEASACHFHMSARDHKAVAARLDAYLAAHPELWLKTHGR</sequence>
<protein>
    <submittedName>
        <fullName evidence="3">Lipase</fullName>
    </submittedName>
</protein>
<dbReference type="EMBL" id="BPFZ01000015">
    <property type="protein sequence ID" value="GIU67890.1"/>
    <property type="molecule type" value="Genomic_DNA"/>
</dbReference>
<dbReference type="SUPFAM" id="SSF52266">
    <property type="entry name" value="SGNH hydrolase"/>
    <property type="match status" value="1"/>
</dbReference>
<evidence type="ECO:0000259" key="2">
    <source>
        <dbReference type="Pfam" id="PF17996"/>
    </source>
</evidence>
<dbReference type="Gene3D" id="3.40.50.1110">
    <property type="entry name" value="SGNH hydrolase"/>
    <property type="match status" value="1"/>
</dbReference>
<keyword evidence="4" id="KW-1185">Reference proteome</keyword>
<dbReference type="InterPro" id="IPR036514">
    <property type="entry name" value="SGNH_hydro_sf"/>
</dbReference>
<feature type="chain" id="PRO_5045951186" evidence="1">
    <location>
        <begin position="22"/>
        <end position="394"/>
    </location>
</feature>
<dbReference type="Proteomes" id="UP001161064">
    <property type="component" value="Unassembled WGS sequence"/>
</dbReference>
<dbReference type="InterPro" id="IPR040794">
    <property type="entry name" value="CE2_N"/>
</dbReference>
<proteinExistence type="predicted"/>
<keyword evidence="1" id="KW-0732">Signal</keyword>
<evidence type="ECO:0000313" key="3">
    <source>
        <dbReference type="EMBL" id="GIU67890.1"/>
    </source>
</evidence>
<dbReference type="InterPro" id="IPR001087">
    <property type="entry name" value="GDSL"/>
</dbReference>
<name>A0ABQ4PXT0_9PROT</name>
<gene>
    <name evidence="3" type="ORF">PsB1_2044</name>
</gene>
<evidence type="ECO:0000256" key="1">
    <source>
        <dbReference type="SAM" id="SignalP"/>
    </source>
</evidence>
<comment type="caution">
    <text evidence="3">The sequence shown here is derived from an EMBL/GenBank/DDBJ whole genome shotgun (WGS) entry which is preliminary data.</text>
</comment>
<dbReference type="Pfam" id="PF17996">
    <property type="entry name" value="CE2_N"/>
    <property type="match status" value="1"/>
</dbReference>
<organism evidence="3 4">
    <name type="scientific">Candidatus Phycosocius spiralis</name>
    <dbReference type="NCBI Taxonomy" id="2815099"/>
    <lineage>
        <taxon>Bacteria</taxon>
        <taxon>Pseudomonadati</taxon>
        <taxon>Pseudomonadota</taxon>
        <taxon>Alphaproteobacteria</taxon>
        <taxon>Caulobacterales</taxon>
        <taxon>Caulobacterales incertae sedis</taxon>
        <taxon>Candidatus Phycosocius</taxon>
    </lineage>
</organism>
<reference evidence="3" key="2">
    <citation type="journal article" date="2023" name="ISME Commun">
        <title>Characterization of a bloom-associated alphaproteobacterial lineage, 'Candidatus Phycosocius': insights into freshwater algal-bacterial interactions.</title>
        <authorList>
            <person name="Tanabe Y."/>
            <person name="Yamaguchi H."/>
            <person name="Yoshida M."/>
            <person name="Kai A."/>
            <person name="Okazaki Y."/>
        </authorList>
    </citation>
    <scope>NUCLEOTIDE SEQUENCE</scope>
    <source>
        <strain evidence="3">BOTRYCO-1</strain>
    </source>
</reference>
<evidence type="ECO:0000313" key="4">
    <source>
        <dbReference type="Proteomes" id="UP001161064"/>
    </source>
</evidence>
<dbReference type="PANTHER" id="PTHR37834:SF2">
    <property type="entry name" value="ESTERASE, SGNH HYDROLASE-TYPE"/>
    <property type="match status" value="1"/>
</dbReference>
<dbReference type="PANTHER" id="PTHR37834">
    <property type="entry name" value="GDSL-LIKE LIPASE/ACYLHYDROLASE DOMAIN PROTEIN (AFU_ORTHOLOGUE AFUA_2G00620)"/>
    <property type="match status" value="1"/>
</dbReference>
<accession>A0ABQ4PXT0</accession>
<dbReference type="Pfam" id="PF00657">
    <property type="entry name" value="Lipase_GDSL"/>
    <property type="match status" value="1"/>
</dbReference>
<feature type="domain" description="Carbohydrate esterase 2 N-terminal" evidence="2">
    <location>
        <begin position="65"/>
        <end position="155"/>
    </location>
</feature>
<reference evidence="3" key="1">
    <citation type="submission" date="2021-05" db="EMBL/GenBank/DDBJ databases">
        <authorList>
            <person name="Tanabe Y."/>
        </authorList>
    </citation>
    <scope>NUCLEOTIDE SEQUENCE</scope>
    <source>
        <strain evidence="3">BOTRYCO-1</strain>
    </source>
</reference>
<feature type="signal peptide" evidence="1">
    <location>
        <begin position="1"/>
        <end position="21"/>
    </location>
</feature>
<dbReference type="Gene3D" id="2.60.120.260">
    <property type="entry name" value="Galactose-binding domain-like"/>
    <property type="match status" value="1"/>
</dbReference>
<dbReference type="InterPro" id="IPR052762">
    <property type="entry name" value="PCW_deacetylase/CE"/>
</dbReference>
<dbReference type="RefSeq" id="WP_284361170.1">
    <property type="nucleotide sequence ID" value="NZ_BPFZ01000015.1"/>
</dbReference>